<reference evidence="4 5" key="1">
    <citation type="submission" date="2012-08" db="EMBL/GenBank/DDBJ databases">
        <title>Oryza genome evolution.</title>
        <authorList>
            <person name="Wing R.A."/>
        </authorList>
    </citation>
    <scope>NUCLEOTIDE SEQUENCE</scope>
</reference>
<sequence>MLLLPWPPPQSPRNQLLYIGPVPLPFNNNAAAGDASADDLRLVKEYGNIVPSLPTNPKLTWLRCYRSVWVYDSWVPGRDLSPYVRRGAFVPRPSAARRGSRPSRSPPWRGASTHRRSPSIRYPGSTRTIVSRSWRSLSLTGWGKKMEALPSPRLMATHMHHSLLPASISADNDLDSKIVYICR</sequence>
<reference evidence="5" key="2">
    <citation type="submission" date="2013-12" db="EMBL/GenBank/DDBJ databases">
        <authorList>
            <person name="Yu Y."/>
            <person name="Lee S."/>
            <person name="de Baynast K."/>
            <person name="Wissotski M."/>
            <person name="Liu L."/>
            <person name="Talag J."/>
            <person name="Goicoechea J."/>
            <person name="Angelova A."/>
            <person name="Jetty R."/>
            <person name="Kudrna D."/>
            <person name="Golser W."/>
            <person name="Rivera L."/>
            <person name="Zhang J."/>
            <person name="Wing R."/>
        </authorList>
    </citation>
    <scope>NUCLEOTIDE SEQUENCE</scope>
</reference>
<feature type="compositionally biased region" description="Low complexity" evidence="2">
    <location>
        <begin position="93"/>
        <end position="111"/>
    </location>
</feature>
<accession>A0A0D9WVG6</accession>
<dbReference type="Gramene" id="LPERR07G02680.1">
    <property type="protein sequence ID" value="LPERR07G02680.1"/>
    <property type="gene ID" value="LPERR07G02680"/>
</dbReference>
<dbReference type="SUPFAM" id="SSF52540">
    <property type="entry name" value="P-loop containing nucleoside triphosphate hydrolases"/>
    <property type="match status" value="1"/>
</dbReference>
<evidence type="ECO:0000313" key="4">
    <source>
        <dbReference type="EnsemblPlants" id="LPERR07G02680.1"/>
    </source>
</evidence>
<feature type="region of interest" description="Disordered" evidence="2">
    <location>
        <begin position="93"/>
        <end position="122"/>
    </location>
</feature>
<dbReference type="HOGENOM" id="CLU_027239_5_1_1"/>
<dbReference type="Gene3D" id="3.40.50.300">
    <property type="entry name" value="P-loop containing nucleotide triphosphate hydrolases"/>
    <property type="match status" value="1"/>
</dbReference>
<dbReference type="Pfam" id="PF00685">
    <property type="entry name" value="Sulfotransfer_1"/>
    <property type="match status" value="1"/>
</dbReference>
<dbReference type="EC" id="2.8.2.-" evidence="1"/>
<dbReference type="Proteomes" id="UP000032180">
    <property type="component" value="Chromosome 7"/>
</dbReference>
<evidence type="ECO:0000313" key="5">
    <source>
        <dbReference type="Proteomes" id="UP000032180"/>
    </source>
</evidence>
<keyword evidence="1" id="KW-0808">Transferase</keyword>
<organism evidence="4 5">
    <name type="scientific">Leersia perrieri</name>
    <dbReference type="NCBI Taxonomy" id="77586"/>
    <lineage>
        <taxon>Eukaryota</taxon>
        <taxon>Viridiplantae</taxon>
        <taxon>Streptophyta</taxon>
        <taxon>Embryophyta</taxon>
        <taxon>Tracheophyta</taxon>
        <taxon>Spermatophyta</taxon>
        <taxon>Magnoliopsida</taxon>
        <taxon>Liliopsida</taxon>
        <taxon>Poales</taxon>
        <taxon>Poaceae</taxon>
        <taxon>BOP clade</taxon>
        <taxon>Oryzoideae</taxon>
        <taxon>Oryzeae</taxon>
        <taxon>Oryzinae</taxon>
        <taxon>Leersia</taxon>
    </lineage>
</organism>
<keyword evidence="5" id="KW-1185">Reference proteome</keyword>
<dbReference type="EnsemblPlants" id="LPERR07G02680.1">
    <property type="protein sequence ID" value="LPERR07G02680.1"/>
    <property type="gene ID" value="LPERR07G02680"/>
</dbReference>
<reference evidence="4" key="3">
    <citation type="submission" date="2015-04" db="UniProtKB">
        <authorList>
            <consortium name="EnsemblPlants"/>
        </authorList>
    </citation>
    <scope>IDENTIFICATION</scope>
</reference>
<dbReference type="AlphaFoldDB" id="A0A0D9WVG6"/>
<dbReference type="InterPro" id="IPR027417">
    <property type="entry name" value="P-loop_NTPase"/>
</dbReference>
<dbReference type="GO" id="GO:0008146">
    <property type="term" value="F:sulfotransferase activity"/>
    <property type="evidence" value="ECO:0007669"/>
    <property type="project" value="InterPro"/>
</dbReference>
<protein>
    <recommendedName>
        <fullName evidence="1">Sulfotransferase</fullName>
        <ecNumber evidence="1">2.8.2.-</ecNumber>
    </recommendedName>
</protein>
<evidence type="ECO:0000256" key="1">
    <source>
        <dbReference type="RuleBase" id="RU361155"/>
    </source>
</evidence>
<feature type="domain" description="Sulfotransferase" evidence="3">
    <location>
        <begin position="144"/>
        <end position="183"/>
    </location>
</feature>
<proteinExistence type="inferred from homology"/>
<comment type="similarity">
    <text evidence="1">Belongs to the sulfotransferase 1 family.</text>
</comment>
<evidence type="ECO:0000256" key="2">
    <source>
        <dbReference type="SAM" id="MobiDB-lite"/>
    </source>
</evidence>
<dbReference type="InterPro" id="IPR000863">
    <property type="entry name" value="Sulfotransferase_dom"/>
</dbReference>
<name>A0A0D9WVG6_9ORYZ</name>
<evidence type="ECO:0000259" key="3">
    <source>
        <dbReference type="Pfam" id="PF00685"/>
    </source>
</evidence>